<dbReference type="EMBL" id="CP093379">
    <property type="protein sequence ID" value="UNM96295.1"/>
    <property type="molecule type" value="Genomic_DNA"/>
</dbReference>
<accession>A0ABY3X320</accession>
<protein>
    <submittedName>
        <fullName evidence="1">Head-tail connector protein</fullName>
    </submittedName>
</protein>
<evidence type="ECO:0000313" key="2">
    <source>
        <dbReference type="Proteomes" id="UP000829542"/>
    </source>
</evidence>
<dbReference type="Gene3D" id="1.10.3230.30">
    <property type="entry name" value="Phage gp6-like head-tail connector protein"/>
    <property type="match status" value="1"/>
</dbReference>
<dbReference type="InterPro" id="IPR006450">
    <property type="entry name" value="Phage_HK97_gp6-like"/>
</dbReference>
<dbReference type="Pfam" id="PF05135">
    <property type="entry name" value="Phage_connect_1"/>
    <property type="match status" value="1"/>
</dbReference>
<dbReference type="RefSeq" id="WP_242149581.1">
    <property type="nucleotide sequence ID" value="NZ_CP093379.1"/>
</dbReference>
<evidence type="ECO:0000313" key="1">
    <source>
        <dbReference type="EMBL" id="UNM96295.1"/>
    </source>
</evidence>
<keyword evidence="2" id="KW-1185">Reference proteome</keyword>
<dbReference type="CDD" id="cd08054">
    <property type="entry name" value="gp6"/>
    <property type="match status" value="1"/>
</dbReference>
<sequence>MIIDLDKAKEFLRVDHDDEDSLIQDMIDSAAAYTLEYLNWEEEREEYPAPVISATLLMLGDLYENRTAQAPVQLFNNKSYNRLLSPYRMMVI</sequence>
<proteinExistence type="predicted"/>
<dbReference type="InterPro" id="IPR021146">
    <property type="entry name" value="Phage_gp6-like_head-tail"/>
</dbReference>
<dbReference type="Proteomes" id="UP000829542">
    <property type="component" value="Chromosome"/>
</dbReference>
<gene>
    <name evidence="1" type="ORF">MMG00_14055</name>
</gene>
<organism evidence="1 2">
    <name type="scientific">Ignatzschineria rhizosphaerae</name>
    <dbReference type="NCBI Taxonomy" id="2923279"/>
    <lineage>
        <taxon>Bacteria</taxon>
        <taxon>Pseudomonadati</taxon>
        <taxon>Pseudomonadota</taxon>
        <taxon>Gammaproteobacteria</taxon>
        <taxon>Cardiobacteriales</taxon>
        <taxon>Ignatzschineriaceae</taxon>
        <taxon>Ignatzschineria</taxon>
    </lineage>
</organism>
<name>A0ABY3X320_9GAMM</name>
<dbReference type="NCBIfam" id="TIGR01560">
    <property type="entry name" value="put_DNA_pack"/>
    <property type="match status" value="1"/>
</dbReference>
<reference evidence="1 2" key="1">
    <citation type="submission" date="2022-03" db="EMBL/GenBank/DDBJ databases">
        <title>Ignatzschineria rhizosphaerae HR5S32.</title>
        <authorList>
            <person name="Sun J.Q."/>
            <person name="Feng J.Y."/>
        </authorList>
    </citation>
    <scope>NUCLEOTIDE SEQUENCE [LARGE SCALE GENOMIC DNA]</scope>
    <source>
        <strain evidence="1 2">HR5S32</strain>
    </source>
</reference>